<comment type="caution">
    <text evidence="11">The sequence shown here is derived from an EMBL/GenBank/DDBJ whole genome shotgun (WGS) entry which is preliminary data.</text>
</comment>
<reference evidence="11 12" key="1">
    <citation type="submission" date="2020-04" db="EMBL/GenBank/DDBJ databases">
        <title>Description of novel Gluconacetobacter.</title>
        <authorList>
            <person name="Sombolestani A."/>
        </authorList>
    </citation>
    <scope>NUCLEOTIDE SEQUENCE [LARGE SCALE GENOMIC DNA]</scope>
    <source>
        <strain evidence="11 12">LMG 27801</strain>
    </source>
</reference>
<dbReference type="GO" id="GO:0002949">
    <property type="term" value="P:tRNA threonylcarbamoyladenosine modification"/>
    <property type="evidence" value="ECO:0007669"/>
    <property type="project" value="InterPro"/>
</dbReference>
<dbReference type="AlphaFoldDB" id="A0A7W4IWB3"/>
<evidence type="ECO:0000256" key="1">
    <source>
        <dbReference type="ARBA" id="ARBA00004496"/>
    </source>
</evidence>
<name>A0A7W4IWB3_9PROT</name>
<sequence length="168" mass="18161">MCRCRGGGHHDRMEPLTIILPSPEATGDLARRLARAARPGDAILLSGVLGAGKSVFSRAFLRAACGDPDMEVPSPTFTLVQAYDAPVAPVAHFDLWRLDGPGGLHELGWDDACEGIVLVEWPDRLGALMPVEALRIELLVTGEETRCARIAGWEDRPVWAELAAWRGA</sequence>
<dbReference type="InterPro" id="IPR027417">
    <property type="entry name" value="P-loop_NTPase"/>
</dbReference>
<keyword evidence="12" id="KW-1185">Reference proteome</keyword>
<evidence type="ECO:0000256" key="7">
    <source>
        <dbReference type="ARBA" id="ARBA00022741"/>
    </source>
</evidence>
<protein>
    <recommendedName>
        <fullName evidence="3">tRNA threonylcarbamoyladenosine biosynthesis protein TsaE</fullName>
    </recommendedName>
    <alternativeName>
        <fullName evidence="10">t(6)A37 threonylcarbamoyladenosine biosynthesis protein TsaE</fullName>
    </alternativeName>
</protein>
<dbReference type="GO" id="GO:0046872">
    <property type="term" value="F:metal ion binding"/>
    <property type="evidence" value="ECO:0007669"/>
    <property type="project" value="UniProtKB-KW"/>
</dbReference>
<dbReference type="GO" id="GO:0005524">
    <property type="term" value="F:ATP binding"/>
    <property type="evidence" value="ECO:0007669"/>
    <property type="project" value="UniProtKB-KW"/>
</dbReference>
<dbReference type="Gene3D" id="3.40.50.300">
    <property type="entry name" value="P-loop containing nucleotide triphosphate hydrolases"/>
    <property type="match status" value="1"/>
</dbReference>
<accession>A0A7W4IWB3</accession>
<dbReference type="SUPFAM" id="SSF52540">
    <property type="entry name" value="P-loop containing nucleoside triphosphate hydrolases"/>
    <property type="match status" value="1"/>
</dbReference>
<evidence type="ECO:0000256" key="3">
    <source>
        <dbReference type="ARBA" id="ARBA00019010"/>
    </source>
</evidence>
<keyword evidence="9" id="KW-0460">Magnesium</keyword>
<dbReference type="GO" id="GO:0016740">
    <property type="term" value="F:transferase activity"/>
    <property type="evidence" value="ECO:0007669"/>
    <property type="project" value="UniProtKB-KW"/>
</dbReference>
<evidence type="ECO:0000313" key="11">
    <source>
        <dbReference type="EMBL" id="MBB2170078.1"/>
    </source>
</evidence>
<keyword evidence="4" id="KW-0963">Cytoplasm</keyword>
<comment type="similarity">
    <text evidence="2">Belongs to the TsaE family.</text>
</comment>
<keyword evidence="5" id="KW-0819">tRNA processing</keyword>
<dbReference type="GO" id="GO:0005737">
    <property type="term" value="C:cytoplasm"/>
    <property type="evidence" value="ECO:0007669"/>
    <property type="project" value="UniProtKB-SubCell"/>
</dbReference>
<evidence type="ECO:0000313" key="12">
    <source>
        <dbReference type="Proteomes" id="UP000559860"/>
    </source>
</evidence>
<organism evidence="11 12">
    <name type="scientific">Gluconacetobacter aggeris</name>
    <dbReference type="NCBI Taxonomy" id="1286186"/>
    <lineage>
        <taxon>Bacteria</taxon>
        <taxon>Pseudomonadati</taxon>
        <taxon>Pseudomonadota</taxon>
        <taxon>Alphaproteobacteria</taxon>
        <taxon>Acetobacterales</taxon>
        <taxon>Acetobacteraceae</taxon>
        <taxon>Gluconacetobacter</taxon>
    </lineage>
</organism>
<gene>
    <name evidence="11" type="primary">tsaE</name>
    <name evidence="11" type="ORF">HLH36_17310</name>
</gene>
<evidence type="ECO:0000256" key="10">
    <source>
        <dbReference type="ARBA" id="ARBA00032441"/>
    </source>
</evidence>
<dbReference type="Proteomes" id="UP000559860">
    <property type="component" value="Unassembled WGS sequence"/>
</dbReference>
<keyword evidence="8" id="KW-0067">ATP-binding</keyword>
<dbReference type="PANTHER" id="PTHR33540:SF2">
    <property type="entry name" value="TRNA THREONYLCARBAMOYLADENOSINE BIOSYNTHESIS PROTEIN TSAE"/>
    <property type="match status" value="1"/>
</dbReference>
<evidence type="ECO:0000256" key="9">
    <source>
        <dbReference type="ARBA" id="ARBA00022842"/>
    </source>
</evidence>
<dbReference type="EMBL" id="JABEQD010000016">
    <property type="protein sequence ID" value="MBB2170078.1"/>
    <property type="molecule type" value="Genomic_DNA"/>
</dbReference>
<dbReference type="NCBIfam" id="TIGR00150">
    <property type="entry name" value="T6A_YjeE"/>
    <property type="match status" value="1"/>
</dbReference>
<keyword evidence="11" id="KW-0808">Transferase</keyword>
<keyword evidence="7" id="KW-0547">Nucleotide-binding</keyword>
<evidence type="ECO:0000256" key="5">
    <source>
        <dbReference type="ARBA" id="ARBA00022694"/>
    </source>
</evidence>
<proteinExistence type="inferred from homology"/>
<evidence type="ECO:0000256" key="2">
    <source>
        <dbReference type="ARBA" id="ARBA00007599"/>
    </source>
</evidence>
<dbReference type="InterPro" id="IPR003442">
    <property type="entry name" value="T6A_TsaE"/>
</dbReference>
<evidence type="ECO:0000256" key="8">
    <source>
        <dbReference type="ARBA" id="ARBA00022840"/>
    </source>
</evidence>
<comment type="subcellular location">
    <subcellularLocation>
        <location evidence="1">Cytoplasm</location>
    </subcellularLocation>
</comment>
<evidence type="ECO:0000256" key="4">
    <source>
        <dbReference type="ARBA" id="ARBA00022490"/>
    </source>
</evidence>
<keyword evidence="6" id="KW-0479">Metal-binding</keyword>
<dbReference type="Pfam" id="PF02367">
    <property type="entry name" value="TsaE"/>
    <property type="match status" value="1"/>
</dbReference>
<dbReference type="PANTHER" id="PTHR33540">
    <property type="entry name" value="TRNA THREONYLCARBAMOYLADENOSINE BIOSYNTHESIS PROTEIN TSAE"/>
    <property type="match status" value="1"/>
</dbReference>
<evidence type="ECO:0000256" key="6">
    <source>
        <dbReference type="ARBA" id="ARBA00022723"/>
    </source>
</evidence>